<evidence type="ECO:0000313" key="3">
    <source>
        <dbReference type="Proteomes" id="UP000800200"/>
    </source>
</evidence>
<organism evidence="2 3">
    <name type="scientific">Zopfia rhizophila CBS 207.26</name>
    <dbReference type="NCBI Taxonomy" id="1314779"/>
    <lineage>
        <taxon>Eukaryota</taxon>
        <taxon>Fungi</taxon>
        <taxon>Dikarya</taxon>
        <taxon>Ascomycota</taxon>
        <taxon>Pezizomycotina</taxon>
        <taxon>Dothideomycetes</taxon>
        <taxon>Dothideomycetes incertae sedis</taxon>
        <taxon>Zopfiaceae</taxon>
        <taxon>Zopfia</taxon>
    </lineage>
</organism>
<name>A0A6A6E1J8_9PEZI</name>
<evidence type="ECO:0000256" key="1">
    <source>
        <dbReference type="SAM" id="MobiDB-lite"/>
    </source>
</evidence>
<dbReference type="Proteomes" id="UP000800200">
    <property type="component" value="Unassembled WGS sequence"/>
</dbReference>
<proteinExistence type="predicted"/>
<sequence length="574" mass="58401">MGNYSTASYTEVTTGPSIILSGYTFYSGNVYLSIPEAGAYDTCASHRGSTYSNIMLTLASSDVFSGRAGAYGYYPIDYADFNTPYPWSAYKGALHACNSGMNIQPGPECSQSTVFNDQFHPVLNIPISIQHLDPDWKGCRPIDALVDPPVALQSRTPFIATQPAPHVTTSAQPVPVPENPPAQTSVPDPKQTGGMNNPNDPHDPQDPGVGENTKNGAQPTKAADPPTVIKPPVVTIGPSTFPIVPDPSGNGGGLVVNLGTTIQKGGPAATVGGTTVSVGHSGITISDASGTRTVPVPKGDSNGNGNGDQGGGVISIGGEIFTVASRGNLVKFGTTIKIGDPIMTINGMAVSVGANGIVVVDPTTRETKTIPFVEKEGLEMITAGDKIMSIAADGGLVLGPGTTLHAGDAAVTVDGTVVSVGKGGEVTVVDPSGKTTAVDTKGMTTISDEKGVKTILDPNGATTIVDSSGKTTIMDSSGATTIMVQGGSKTIIDQNGNTMIMDSKGSTSLVGAAGKTAAAESTVTTGSPDPNQNNNGPAASATHTSNKGEVGRGGLNGLMIFWCLGVWMFFLCSA</sequence>
<dbReference type="OrthoDB" id="3944128at2759"/>
<evidence type="ECO:0000313" key="2">
    <source>
        <dbReference type="EMBL" id="KAF2184582.1"/>
    </source>
</evidence>
<feature type="region of interest" description="Disordered" evidence="1">
    <location>
        <begin position="167"/>
        <end position="231"/>
    </location>
</feature>
<gene>
    <name evidence="2" type="ORF">K469DRAFT_708764</name>
</gene>
<protein>
    <submittedName>
        <fullName evidence="2">Uncharacterized protein</fullName>
    </submittedName>
</protein>
<keyword evidence="3" id="KW-1185">Reference proteome</keyword>
<reference evidence="2" key="1">
    <citation type="journal article" date="2020" name="Stud. Mycol.">
        <title>101 Dothideomycetes genomes: a test case for predicting lifestyles and emergence of pathogens.</title>
        <authorList>
            <person name="Haridas S."/>
            <person name="Albert R."/>
            <person name="Binder M."/>
            <person name="Bloem J."/>
            <person name="Labutti K."/>
            <person name="Salamov A."/>
            <person name="Andreopoulos B."/>
            <person name="Baker S."/>
            <person name="Barry K."/>
            <person name="Bills G."/>
            <person name="Bluhm B."/>
            <person name="Cannon C."/>
            <person name="Castanera R."/>
            <person name="Culley D."/>
            <person name="Daum C."/>
            <person name="Ezra D."/>
            <person name="Gonzalez J."/>
            <person name="Henrissat B."/>
            <person name="Kuo A."/>
            <person name="Liang C."/>
            <person name="Lipzen A."/>
            <person name="Lutzoni F."/>
            <person name="Magnuson J."/>
            <person name="Mondo S."/>
            <person name="Nolan M."/>
            <person name="Ohm R."/>
            <person name="Pangilinan J."/>
            <person name="Park H.-J."/>
            <person name="Ramirez L."/>
            <person name="Alfaro M."/>
            <person name="Sun H."/>
            <person name="Tritt A."/>
            <person name="Yoshinaga Y."/>
            <person name="Zwiers L.-H."/>
            <person name="Turgeon B."/>
            <person name="Goodwin S."/>
            <person name="Spatafora J."/>
            <person name="Crous P."/>
            <person name="Grigoriev I."/>
        </authorList>
    </citation>
    <scope>NUCLEOTIDE SEQUENCE</scope>
    <source>
        <strain evidence="2">CBS 207.26</strain>
    </source>
</reference>
<dbReference type="AlphaFoldDB" id="A0A6A6E1J8"/>
<accession>A0A6A6E1J8</accession>
<feature type="region of interest" description="Disordered" evidence="1">
    <location>
        <begin position="520"/>
        <end position="547"/>
    </location>
</feature>
<feature type="compositionally biased region" description="Polar residues" evidence="1">
    <location>
        <begin position="283"/>
        <end position="292"/>
    </location>
</feature>
<feature type="region of interest" description="Disordered" evidence="1">
    <location>
        <begin position="282"/>
        <end position="310"/>
    </location>
</feature>
<dbReference type="EMBL" id="ML994637">
    <property type="protein sequence ID" value="KAF2184582.1"/>
    <property type="molecule type" value="Genomic_DNA"/>
</dbReference>